<gene>
    <name evidence="5" type="ORF">GCM10009118_06470</name>
</gene>
<keyword evidence="1" id="KW-0808">Transferase</keyword>
<dbReference type="InterPro" id="IPR016039">
    <property type="entry name" value="Thiolase-like"/>
</dbReference>
<evidence type="ECO:0000256" key="1">
    <source>
        <dbReference type="ARBA" id="ARBA00022679"/>
    </source>
</evidence>
<dbReference type="SUPFAM" id="SSF53901">
    <property type="entry name" value="Thiolase-like"/>
    <property type="match status" value="1"/>
</dbReference>
<dbReference type="RefSeq" id="WP_343785091.1">
    <property type="nucleotide sequence ID" value="NZ_BAAAFH010000003.1"/>
</dbReference>
<feature type="domain" description="Beta-ketoacyl-[acyl-carrier-protein] synthase III N-terminal" evidence="4">
    <location>
        <begin position="113"/>
        <end position="185"/>
    </location>
</feature>
<dbReference type="InterPro" id="IPR013751">
    <property type="entry name" value="ACP_syn_III_N"/>
</dbReference>
<evidence type="ECO:0000313" key="6">
    <source>
        <dbReference type="Proteomes" id="UP001501126"/>
    </source>
</evidence>
<dbReference type="PANTHER" id="PTHR34069:SF2">
    <property type="entry name" value="BETA-KETOACYL-[ACYL-CARRIER-PROTEIN] SYNTHASE III"/>
    <property type="match status" value="1"/>
</dbReference>
<evidence type="ECO:0000313" key="5">
    <source>
        <dbReference type="EMBL" id="GAA0874239.1"/>
    </source>
</evidence>
<dbReference type="CDD" id="cd00830">
    <property type="entry name" value="KAS_III"/>
    <property type="match status" value="1"/>
</dbReference>
<evidence type="ECO:0000256" key="2">
    <source>
        <dbReference type="ARBA" id="ARBA00023315"/>
    </source>
</evidence>
<reference evidence="5 6" key="1">
    <citation type="journal article" date="2019" name="Int. J. Syst. Evol. Microbiol.">
        <title>The Global Catalogue of Microorganisms (GCM) 10K type strain sequencing project: providing services to taxonomists for standard genome sequencing and annotation.</title>
        <authorList>
            <consortium name="The Broad Institute Genomics Platform"/>
            <consortium name="The Broad Institute Genome Sequencing Center for Infectious Disease"/>
            <person name="Wu L."/>
            <person name="Ma J."/>
        </authorList>
    </citation>
    <scope>NUCLEOTIDE SEQUENCE [LARGE SCALE GENOMIC DNA]</scope>
    <source>
        <strain evidence="5 6">JCM 16083</strain>
    </source>
</reference>
<protein>
    <submittedName>
        <fullName evidence="5">Ketoacyl-ACP synthase III</fullName>
    </submittedName>
</protein>
<dbReference type="EMBL" id="BAAAFH010000003">
    <property type="protein sequence ID" value="GAA0874239.1"/>
    <property type="molecule type" value="Genomic_DNA"/>
</dbReference>
<proteinExistence type="predicted"/>
<dbReference type="Pfam" id="PF08545">
    <property type="entry name" value="ACP_syn_III"/>
    <property type="match status" value="1"/>
</dbReference>
<name>A0ABN1MLZ2_9FLAO</name>
<dbReference type="Proteomes" id="UP001501126">
    <property type="component" value="Unassembled WGS sequence"/>
</dbReference>
<dbReference type="PANTHER" id="PTHR34069">
    <property type="entry name" value="3-OXOACYL-[ACYL-CARRIER-PROTEIN] SYNTHASE 3"/>
    <property type="match status" value="1"/>
</dbReference>
<keyword evidence="6" id="KW-1185">Reference proteome</keyword>
<dbReference type="Gene3D" id="3.40.47.10">
    <property type="match status" value="1"/>
</dbReference>
<dbReference type="InterPro" id="IPR013747">
    <property type="entry name" value="ACP_syn_III_C"/>
</dbReference>
<feature type="domain" description="Beta-ketoacyl-[acyl-carrier-protein] synthase III C-terminal" evidence="3">
    <location>
        <begin position="249"/>
        <end position="337"/>
    </location>
</feature>
<accession>A0ABN1MLZ2</accession>
<sequence>MSVVKTSGVQIEAISACVPGKIVKTEDYPLFTKSELKFFQSGTGVKERRFADNNVCASDLCERAARAFFDSGITKPEEIGVIIFVTQSPDYILPASAILLQQRLQLGKNVLAFDINLGCSGYIYGLSVISSLMTASNIEKGLLLCGDVSSPSLSYEDKSVYPLFGDAGTATLLRKGEVESVFNLQTDGSGHASIIIPGGGTRNPVCSTTFEKKDFGNGIIRADRDLHLDGVEVFNFALREVKPNVTKVLETAGVEQDEVDYLIMHQANKLMNETVRKKMKFPEEKVPYSIDVYGNTSSASIPLTIAHCFTNEELSGKKKLLLSGFGVGYSWGSAIVQTDNLKVIPVIEFDE</sequence>
<dbReference type="Pfam" id="PF08541">
    <property type="entry name" value="ACP_syn_III_C"/>
    <property type="match status" value="1"/>
</dbReference>
<evidence type="ECO:0000259" key="4">
    <source>
        <dbReference type="Pfam" id="PF08545"/>
    </source>
</evidence>
<organism evidence="5 6">
    <name type="scientific">Wandonia haliotis</name>
    <dbReference type="NCBI Taxonomy" id="574963"/>
    <lineage>
        <taxon>Bacteria</taxon>
        <taxon>Pseudomonadati</taxon>
        <taxon>Bacteroidota</taxon>
        <taxon>Flavobacteriia</taxon>
        <taxon>Flavobacteriales</taxon>
        <taxon>Crocinitomicaceae</taxon>
        <taxon>Wandonia</taxon>
    </lineage>
</organism>
<evidence type="ECO:0000259" key="3">
    <source>
        <dbReference type="Pfam" id="PF08541"/>
    </source>
</evidence>
<keyword evidence="2" id="KW-0012">Acyltransferase</keyword>
<comment type="caution">
    <text evidence="5">The sequence shown here is derived from an EMBL/GenBank/DDBJ whole genome shotgun (WGS) entry which is preliminary data.</text>
</comment>